<protein>
    <recommendedName>
        <fullName evidence="2">Alpha/beta hydrolase fold-3 domain-containing protein</fullName>
    </recommendedName>
</protein>
<evidence type="ECO:0000259" key="2">
    <source>
        <dbReference type="Pfam" id="PF07859"/>
    </source>
</evidence>
<evidence type="ECO:0000313" key="4">
    <source>
        <dbReference type="Proteomes" id="UP000027138"/>
    </source>
</evidence>
<accession>A0A067JQS3</accession>
<dbReference type="OrthoDB" id="408631at2759"/>
<dbReference type="Pfam" id="PF07859">
    <property type="entry name" value="Abhydrolase_3"/>
    <property type="match status" value="1"/>
</dbReference>
<dbReference type="InterPro" id="IPR050466">
    <property type="entry name" value="Carboxylest/Gibb_receptor"/>
</dbReference>
<evidence type="ECO:0000256" key="1">
    <source>
        <dbReference type="ARBA" id="ARBA00010515"/>
    </source>
</evidence>
<dbReference type="InterPro" id="IPR029058">
    <property type="entry name" value="AB_hydrolase_fold"/>
</dbReference>
<evidence type="ECO:0000313" key="3">
    <source>
        <dbReference type="EMBL" id="KDP22355.1"/>
    </source>
</evidence>
<name>A0A067JQS3_JATCU</name>
<dbReference type="SUPFAM" id="SSF53474">
    <property type="entry name" value="alpha/beta-Hydrolases"/>
    <property type="match status" value="1"/>
</dbReference>
<feature type="domain" description="Alpha/beta hydrolase fold-3" evidence="2">
    <location>
        <begin position="88"/>
        <end position="311"/>
    </location>
</feature>
<gene>
    <name evidence="3" type="ORF">JCGZ_26186</name>
</gene>
<keyword evidence="4" id="KW-1185">Reference proteome</keyword>
<sequence length="336" mass="37263">MTTQTPPSNPITDPYKYLRIVLAPDGTITRLPEIPSLNLSSADSASDSHPIPILTKDLTINQSKKTWARIFLPRQTLDPSFHAKLPLIVWFRGGGFILYSAASALFQHSCATMAIQLSAVLVSIEYRLAPEHRLPAAYEDAVEAVHWIKTAPDEWLTDFADLNNCFLMGGSAGANIAYHAGLKLAATIDDQDLHPLEIKGLILHQPFIGRCKRTESELRMVSDPHLPLCCADLMWKLALPIGADRDHEYCNPTVEGGSNALTKMKALGWRILVDWGDKDPLMDRQQEFVKMLQEKGLQVVSQFSEGHCHGIELVDLSKCNALYSAYKSFISSSLLP</sequence>
<dbReference type="PANTHER" id="PTHR23024">
    <property type="entry name" value="ARYLACETAMIDE DEACETYLASE"/>
    <property type="match status" value="1"/>
</dbReference>
<dbReference type="GO" id="GO:0016787">
    <property type="term" value="F:hydrolase activity"/>
    <property type="evidence" value="ECO:0007669"/>
    <property type="project" value="InterPro"/>
</dbReference>
<dbReference type="Gene3D" id="3.40.50.1820">
    <property type="entry name" value="alpha/beta hydrolase"/>
    <property type="match status" value="1"/>
</dbReference>
<comment type="similarity">
    <text evidence="1">Belongs to the 'GDXG' lipolytic enzyme family.</text>
</comment>
<dbReference type="PANTHER" id="PTHR23024:SF654">
    <property type="entry name" value="RECEPTOR GID1, PUTATIVE-RELATED"/>
    <property type="match status" value="1"/>
</dbReference>
<proteinExistence type="inferred from homology"/>
<dbReference type="AlphaFoldDB" id="A0A067JQS3"/>
<dbReference type="EMBL" id="KK915447">
    <property type="protein sequence ID" value="KDP22355.1"/>
    <property type="molecule type" value="Genomic_DNA"/>
</dbReference>
<reference evidence="3 4" key="1">
    <citation type="journal article" date="2014" name="PLoS ONE">
        <title>Global Analysis of Gene Expression Profiles in Physic Nut (Jatropha curcas L.) Seedlings Exposed to Salt Stress.</title>
        <authorList>
            <person name="Zhang L."/>
            <person name="Zhang C."/>
            <person name="Wu P."/>
            <person name="Chen Y."/>
            <person name="Li M."/>
            <person name="Jiang H."/>
            <person name="Wu G."/>
        </authorList>
    </citation>
    <scope>NUCLEOTIDE SEQUENCE [LARGE SCALE GENOMIC DNA]</scope>
    <source>
        <strain evidence="4">cv. GZQX0401</strain>
        <tissue evidence="3">Young leaves</tissue>
    </source>
</reference>
<dbReference type="InterPro" id="IPR013094">
    <property type="entry name" value="AB_hydrolase_3"/>
</dbReference>
<organism evidence="3 4">
    <name type="scientific">Jatropha curcas</name>
    <name type="common">Barbados nut</name>
    <dbReference type="NCBI Taxonomy" id="180498"/>
    <lineage>
        <taxon>Eukaryota</taxon>
        <taxon>Viridiplantae</taxon>
        <taxon>Streptophyta</taxon>
        <taxon>Embryophyta</taxon>
        <taxon>Tracheophyta</taxon>
        <taxon>Spermatophyta</taxon>
        <taxon>Magnoliopsida</taxon>
        <taxon>eudicotyledons</taxon>
        <taxon>Gunneridae</taxon>
        <taxon>Pentapetalae</taxon>
        <taxon>rosids</taxon>
        <taxon>fabids</taxon>
        <taxon>Malpighiales</taxon>
        <taxon>Euphorbiaceae</taxon>
        <taxon>Crotonoideae</taxon>
        <taxon>Jatropheae</taxon>
        <taxon>Jatropha</taxon>
    </lineage>
</organism>
<dbReference type="Proteomes" id="UP000027138">
    <property type="component" value="Unassembled WGS sequence"/>
</dbReference>